<comment type="subcellular location">
    <subcellularLocation>
        <location evidence="1">Cell membrane</location>
        <topology evidence="1">Multi-pass membrane protein</topology>
    </subcellularLocation>
</comment>
<name>A0A9D0ZP42_9FIRM</name>
<feature type="transmembrane region" description="Helical" evidence="6">
    <location>
        <begin position="286"/>
        <end position="305"/>
    </location>
</feature>
<dbReference type="InterPro" id="IPR001851">
    <property type="entry name" value="ABC_transp_permease"/>
</dbReference>
<gene>
    <name evidence="7" type="ORF">IAA52_08045</name>
</gene>
<evidence type="ECO:0000313" key="8">
    <source>
        <dbReference type="Proteomes" id="UP000824260"/>
    </source>
</evidence>
<evidence type="ECO:0000313" key="7">
    <source>
        <dbReference type="EMBL" id="HIQ83041.1"/>
    </source>
</evidence>
<dbReference type="PANTHER" id="PTHR32196">
    <property type="entry name" value="ABC TRANSPORTER PERMEASE PROTEIN YPHD-RELATED-RELATED"/>
    <property type="match status" value="1"/>
</dbReference>
<dbReference type="EMBL" id="DVFZ01000080">
    <property type="protein sequence ID" value="HIQ83041.1"/>
    <property type="molecule type" value="Genomic_DNA"/>
</dbReference>
<feature type="transmembrane region" description="Helical" evidence="6">
    <location>
        <begin position="39"/>
        <end position="59"/>
    </location>
</feature>
<evidence type="ECO:0000256" key="5">
    <source>
        <dbReference type="ARBA" id="ARBA00023136"/>
    </source>
</evidence>
<evidence type="ECO:0000256" key="3">
    <source>
        <dbReference type="ARBA" id="ARBA00022692"/>
    </source>
</evidence>
<feature type="transmembrane region" description="Helical" evidence="6">
    <location>
        <begin position="154"/>
        <end position="175"/>
    </location>
</feature>
<keyword evidence="4 6" id="KW-1133">Transmembrane helix</keyword>
<protein>
    <submittedName>
        <fullName evidence="7">ABC transporter permease</fullName>
    </submittedName>
</protein>
<keyword evidence="5 6" id="KW-0472">Membrane</keyword>
<comment type="caution">
    <text evidence="7">The sequence shown here is derived from an EMBL/GenBank/DDBJ whole genome shotgun (WGS) entry which is preliminary data.</text>
</comment>
<reference evidence="7" key="2">
    <citation type="journal article" date="2021" name="PeerJ">
        <title>Extensive microbial diversity within the chicken gut microbiome revealed by metagenomics and culture.</title>
        <authorList>
            <person name="Gilroy R."/>
            <person name="Ravi A."/>
            <person name="Getino M."/>
            <person name="Pursley I."/>
            <person name="Horton D.L."/>
            <person name="Alikhan N.F."/>
            <person name="Baker D."/>
            <person name="Gharbi K."/>
            <person name="Hall N."/>
            <person name="Watson M."/>
            <person name="Adriaenssens E.M."/>
            <person name="Foster-Nyarko E."/>
            <person name="Jarju S."/>
            <person name="Secka A."/>
            <person name="Antonio M."/>
            <person name="Oren A."/>
            <person name="Chaudhuri R.R."/>
            <person name="La Ragione R."/>
            <person name="Hildebrand F."/>
            <person name="Pallen M.J."/>
        </authorList>
    </citation>
    <scope>NUCLEOTIDE SEQUENCE</scope>
    <source>
        <strain evidence="7">ChiSjej6B24-2974</strain>
    </source>
</reference>
<proteinExistence type="predicted"/>
<reference evidence="7" key="1">
    <citation type="submission" date="2020-10" db="EMBL/GenBank/DDBJ databases">
        <authorList>
            <person name="Gilroy R."/>
        </authorList>
    </citation>
    <scope>NUCLEOTIDE SEQUENCE</scope>
    <source>
        <strain evidence="7">ChiSjej6B24-2974</strain>
    </source>
</reference>
<feature type="transmembrane region" description="Helical" evidence="6">
    <location>
        <begin position="66"/>
        <end position="83"/>
    </location>
</feature>
<dbReference type="AlphaFoldDB" id="A0A9D0ZP42"/>
<organism evidence="7 8">
    <name type="scientific">Candidatus Pullichristensenella stercorigallinarum</name>
    <dbReference type="NCBI Taxonomy" id="2840909"/>
    <lineage>
        <taxon>Bacteria</taxon>
        <taxon>Bacillati</taxon>
        <taxon>Bacillota</taxon>
        <taxon>Clostridia</taxon>
        <taxon>Candidatus Pullichristensenella</taxon>
    </lineage>
</organism>
<feature type="transmembrane region" description="Helical" evidence="6">
    <location>
        <begin position="261"/>
        <end position="280"/>
    </location>
</feature>
<feature type="transmembrane region" description="Helical" evidence="6">
    <location>
        <begin position="89"/>
        <end position="108"/>
    </location>
</feature>
<dbReference type="Proteomes" id="UP000824260">
    <property type="component" value="Unassembled WGS sequence"/>
</dbReference>
<accession>A0A9D0ZP42</accession>
<keyword evidence="2" id="KW-1003">Cell membrane</keyword>
<feature type="transmembrane region" description="Helical" evidence="6">
    <location>
        <begin position="207"/>
        <end position="226"/>
    </location>
</feature>
<dbReference type="CDD" id="cd06579">
    <property type="entry name" value="TM_PBP1_transp_AraH_like"/>
    <property type="match status" value="1"/>
</dbReference>
<evidence type="ECO:0000256" key="6">
    <source>
        <dbReference type="SAM" id="Phobius"/>
    </source>
</evidence>
<dbReference type="GO" id="GO:0005886">
    <property type="term" value="C:plasma membrane"/>
    <property type="evidence" value="ECO:0007669"/>
    <property type="project" value="UniProtKB-SubCell"/>
</dbReference>
<evidence type="ECO:0000256" key="4">
    <source>
        <dbReference type="ARBA" id="ARBA00022989"/>
    </source>
</evidence>
<dbReference type="GO" id="GO:0022857">
    <property type="term" value="F:transmembrane transporter activity"/>
    <property type="evidence" value="ECO:0007669"/>
    <property type="project" value="InterPro"/>
</dbReference>
<evidence type="ECO:0000256" key="1">
    <source>
        <dbReference type="ARBA" id="ARBA00004651"/>
    </source>
</evidence>
<evidence type="ECO:0000256" key="2">
    <source>
        <dbReference type="ARBA" id="ARBA00022475"/>
    </source>
</evidence>
<keyword evidence="3 6" id="KW-0812">Transmembrane</keyword>
<sequence>MRIAKKHRSLLTAACVLAAFLIGGSFVPNFLKPANFLNVIRQCSIIAICAVGVTQVIVIKGIDLSVGGNVTFCGMLTGLLLGMGVPVPLAILAALVAGLLIGLISGVLHAYLEVPAFIATLVIGQITQGASYLFNNGRSFGGFPESYVFLGNGSLLGIPISDYIMVVFVLAGVFVTTKTAIGTHIYGLGGNELVLKNAGINTAKIKLFVFSMSGFCAAAAGVLLAAQLDTAHPTQGEPYQLDAIAACIIGGVSMSGGEGKVILSMVGALVIGSIRNILNLLSVNSFYQNIFVGVIIIAVVAISMMTRARRESKTAQFAAAEPGALKE</sequence>
<dbReference type="PANTHER" id="PTHR32196:SF72">
    <property type="entry name" value="RIBOSE IMPORT PERMEASE PROTEIN RBSC"/>
    <property type="match status" value="1"/>
</dbReference>
<feature type="transmembrane region" description="Helical" evidence="6">
    <location>
        <begin position="115"/>
        <end position="134"/>
    </location>
</feature>
<dbReference type="Pfam" id="PF02653">
    <property type="entry name" value="BPD_transp_2"/>
    <property type="match status" value="1"/>
</dbReference>